<dbReference type="GO" id="GO:0051287">
    <property type="term" value="F:NAD binding"/>
    <property type="evidence" value="ECO:0007669"/>
    <property type="project" value="InterPro"/>
</dbReference>
<feature type="domain" description="D-isomer specific 2-hydroxyacid dehydrogenase NAD-binding" evidence="3">
    <location>
        <begin position="103"/>
        <end position="274"/>
    </location>
</feature>
<organism evidence="4 5">
    <name type="scientific">Gottfriedia endophytica</name>
    <dbReference type="NCBI Taxonomy" id="2820819"/>
    <lineage>
        <taxon>Bacteria</taxon>
        <taxon>Bacillati</taxon>
        <taxon>Bacillota</taxon>
        <taxon>Bacilli</taxon>
        <taxon>Bacillales</taxon>
        <taxon>Bacillaceae</taxon>
        <taxon>Gottfriedia</taxon>
    </lineage>
</organism>
<keyword evidence="5" id="KW-1185">Reference proteome</keyword>
<comment type="caution">
    <text evidence="4">The sequence shown here is derived from an EMBL/GenBank/DDBJ whole genome shotgun (WGS) entry which is preliminary data.</text>
</comment>
<gene>
    <name evidence="4" type="ORF">J5Y03_15745</name>
</gene>
<dbReference type="Proteomes" id="UP000682134">
    <property type="component" value="Unassembled WGS sequence"/>
</dbReference>
<dbReference type="GO" id="GO:0016491">
    <property type="term" value="F:oxidoreductase activity"/>
    <property type="evidence" value="ECO:0007669"/>
    <property type="project" value="UniProtKB-KW"/>
</dbReference>
<dbReference type="InterPro" id="IPR006140">
    <property type="entry name" value="D-isomer_DH_NAD-bd"/>
</dbReference>
<dbReference type="CDD" id="cd05300">
    <property type="entry name" value="2-Hacid_dh_1"/>
    <property type="match status" value="1"/>
</dbReference>
<reference evidence="4" key="1">
    <citation type="submission" date="2021-04" db="EMBL/GenBank/DDBJ databases">
        <title>Genome seq and assembly of Bacillus sp.</title>
        <authorList>
            <person name="Chhetri G."/>
        </authorList>
    </citation>
    <scope>NUCLEOTIDE SEQUENCE</scope>
    <source>
        <strain evidence="4">RG28</strain>
    </source>
</reference>
<protein>
    <submittedName>
        <fullName evidence="4">D-2-hydroxyacid dehydrogenase</fullName>
    </submittedName>
</protein>
<sequence length="309" mass="35329">MEIKNILVANRLYKEIKEIVEKNQLDQNFRYMPEEEATYEDFIWADAYVGFRPTPNFHFGELKWIHSLAAGVDRFVSLKWKNDVVLTRTIDMFGKKIGEYCLSYMLKDIQLHDEFSELQLNQTWKVLEPKSLQSQHVVIFGTGEIGSYLAKILSFFNMKVIGVSLSGSPKENFERVVKFDEAPEHLKSADWIISTLPFTHATNKLLDKNIFNYLHNAGFINVGRGATVDDDSLLYALENGHIRKAILDVFTVEPLPGSSEFWKMPNVIITPHISALTSPEEGVNCFLQTLSMITTNQPLTNVVNIEKGY</sequence>
<dbReference type="InterPro" id="IPR036291">
    <property type="entry name" value="NAD(P)-bd_dom_sf"/>
</dbReference>
<dbReference type="AlphaFoldDB" id="A0A940NRS8"/>
<evidence type="ECO:0000313" key="4">
    <source>
        <dbReference type="EMBL" id="MBP0726615.1"/>
    </source>
</evidence>
<dbReference type="RefSeq" id="WP_209406953.1">
    <property type="nucleotide sequence ID" value="NZ_JAGIYQ010000012.1"/>
</dbReference>
<dbReference type="PANTHER" id="PTHR43333">
    <property type="entry name" value="2-HACID_DH_C DOMAIN-CONTAINING PROTEIN"/>
    <property type="match status" value="1"/>
</dbReference>
<evidence type="ECO:0000313" key="5">
    <source>
        <dbReference type="Proteomes" id="UP000682134"/>
    </source>
</evidence>
<evidence type="ECO:0000256" key="1">
    <source>
        <dbReference type="ARBA" id="ARBA00023002"/>
    </source>
</evidence>
<proteinExistence type="predicted"/>
<name>A0A940NRS8_9BACI</name>
<keyword evidence="1" id="KW-0560">Oxidoreductase</keyword>
<keyword evidence="2" id="KW-0520">NAD</keyword>
<dbReference type="PANTHER" id="PTHR43333:SF1">
    <property type="entry name" value="D-ISOMER SPECIFIC 2-HYDROXYACID DEHYDROGENASE NAD-BINDING DOMAIN-CONTAINING PROTEIN"/>
    <property type="match status" value="1"/>
</dbReference>
<evidence type="ECO:0000256" key="2">
    <source>
        <dbReference type="ARBA" id="ARBA00023027"/>
    </source>
</evidence>
<accession>A0A940NRS8</accession>
<dbReference type="Gene3D" id="3.40.50.720">
    <property type="entry name" value="NAD(P)-binding Rossmann-like Domain"/>
    <property type="match status" value="2"/>
</dbReference>
<dbReference type="SUPFAM" id="SSF51735">
    <property type="entry name" value="NAD(P)-binding Rossmann-fold domains"/>
    <property type="match status" value="1"/>
</dbReference>
<dbReference type="Pfam" id="PF02826">
    <property type="entry name" value="2-Hacid_dh_C"/>
    <property type="match status" value="1"/>
</dbReference>
<dbReference type="EMBL" id="JAGIYQ010000012">
    <property type="protein sequence ID" value="MBP0726615.1"/>
    <property type="molecule type" value="Genomic_DNA"/>
</dbReference>
<evidence type="ECO:0000259" key="3">
    <source>
        <dbReference type="Pfam" id="PF02826"/>
    </source>
</evidence>